<evidence type="ECO:0000259" key="3">
    <source>
        <dbReference type="Pfam" id="PF07202"/>
    </source>
</evidence>
<dbReference type="Proteomes" id="UP000507470">
    <property type="component" value="Unassembled WGS sequence"/>
</dbReference>
<feature type="compositionally biased region" description="Polar residues" evidence="2">
    <location>
        <begin position="1"/>
        <end position="13"/>
    </location>
</feature>
<gene>
    <name evidence="4" type="ORF">MCOR_51829</name>
</gene>
<feature type="region of interest" description="Disordered" evidence="2">
    <location>
        <begin position="1"/>
        <end position="83"/>
    </location>
</feature>
<dbReference type="InterPro" id="IPR026581">
    <property type="entry name" value="TCP10L/CENPJ"/>
</dbReference>
<dbReference type="GO" id="GO:0060271">
    <property type="term" value="P:cilium assembly"/>
    <property type="evidence" value="ECO:0007669"/>
    <property type="project" value="TreeGrafter"/>
</dbReference>
<protein>
    <submittedName>
        <fullName evidence="4">CENPJ</fullName>
    </submittedName>
</protein>
<reference evidence="4 5" key="1">
    <citation type="submission" date="2020-06" db="EMBL/GenBank/DDBJ databases">
        <authorList>
            <person name="Li R."/>
            <person name="Bekaert M."/>
        </authorList>
    </citation>
    <scope>NUCLEOTIDE SEQUENCE [LARGE SCALE GENOMIC DNA]</scope>
    <source>
        <strain evidence="5">wild</strain>
    </source>
</reference>
<feature type="compositionally biased region" description="Polar residues" evidence="2">
    <location>
        <begin position="58"/>
        <end position="67"/>
    </location>
</feature>
<evidence type="ECO:0000313" key="4">
    <source>
        <dbReference type="EMBL" id="CAC5419499.1"/>
    </source>
</evidence>
<dbReference type="GO" id="GO:0005814">
    <property type="term" value="C:centriole"/>
    <property type="evidence" value="ECO:0007669"/>
    <property type="project" value="TreeGrafter"/>
</dbReference>
<dbReference type="AlphaFoldDB" id="A0A6J8EFN9"/>
<dbReference type="OrthoDB" id="10252174at2759"/>
<dbReference type="GO" id="GO:0015631">
    <property type="term" value="F:tubulin binding"/>
    <property type="evidence" value="ECO:0007669"/>
    <property type="project" value="TreeGrafter"/>
</dbReference>
<comment type="similarity">
    <text evidence="1">Belongs to the TCP10 family.</text>
</comment>
<evidence type="ECO:0000313" key="5">
    <source>
        <dbReference type="Proteomes" id="UP000507470"/>
    </source>
</evidence>
<organism evidence="4 5">
    <name type="scientific">Mytilus coruscus</name>
    <name type="common">Sea mussel</name>
    <dbReference type="NCBI Taxonomy" id="42192"/>
    <lineage>
        <taxon>Eukaryota</taxon>
        <taxon>Metazoa</taxon>
        <taxon>Spiralia</taxon>
        <taxon>Lophotrochozoa</taxon>
        <taxon>Mollusca</taxon>
        <taxon>Bivalvia</taxon>
        <taxon>Autobranchia</taxon>
        <taxon>Pteriomorphia</taxon>
        <taxon>Mytilida</taxon>
        <taxon>Mytiloidea</taxon>
        <taxon>Mytilidae</taxon>
        <taxon>Mytilinae</taxon>
        <taxon>Mytilus</taxon>
    </lineage>
</organism>
<dbReference type="InterPro" id="IPR009852">
    <property type="entry name" value="CENPJ_C_dom"/>
</dbReference>
<dbReference type="InterPro" id="IPR047002">
    <property type="entry name" value="Tcp10_C_sf"/>
</dbReference>
<feature type="domain" description="Centromere protein J C-terminal" evidence="3">
    <location>
        <begin position="135"/>
        <end position="160"/>
    </location>
</feature>
<evidence type="ECO:0000256" key="2">
    <source>
        <dbReference type="SAM" id="MobiDB-lite"/>
    </source>
</evidence>
<dbReference type="GO" id="GO:0005813">
    <property type="term" value="C:centrosome"/>
    <property type="evidence" value="ECO:0007669"/>
    <property type="project" value="TreeGrafter"/>
</dbReference>
<feature type="compositionally biased region" description="Polar residues" evidence="2">
    <location>
        <begin position="26"/>
        <end position="51"/>
    </location>
</feature>
<dbReference type="Gene3D" id="2.60.450.20">
    <property type="match status" value="1"/>
</dbReference>
<dbReference type="Pfam" id="PF07202">
    <property type="entry name" value="Tcp10_C"/>
    <property type="match status" value="1"/>
</dbReference>
<dbReference type="PANTHER" id="PTHR10331:SF6">
    <property type="entry name" value="SPINDLE ASSEMBLY ABNORMAL 4"/>
    <property type="match status" value="1"/>
</dbReference>
<dbReference type="EMBL" id="CACVKT020009033">
    <property type="protein sequence ID" value="CAC5419499.1"/>
    <property type="molecule type" value="Genomic_DNA"/>
</dbReference>
<name>A0A6J8EFN9_MYTCO</name>
<keyword evidence="5" id="KW-1185">Reference proteome</keyword>
<dbReference type="PANTHER" id="PTHR10331">
    <property type="entry name" value="T COMPLEX PROTEIN 10"/>
    <property type="match status" value="1"/>
</dbReference>
<sequence>MSLRATKSATQVRVPTIPAQQSSSQPSLPNRTAQPNFTSLPGGSKTVQPSFTGHPGPSKTSNFSSQPGPAKSPQPGFSNAQQKSQDHLLMMSLMEDVPRGGAVVAMQQDIQVEKHYPDGTKEITFADQTIKYLFPNGSEESIFSDGTVIRVEKNGDKTMENGNTQMAQLKLFIQMADRKPDIPMVGFVLRTEMGMLLLTEGVDSK</sequence>
<accession>A0A6J8EFN9</accession>
<dbReference type="GO" id="GO:0061511">
    <property type="term" value="P:centriole elongation"/>
    <property type="evidence" value="ECO:0007669"/>
    <property type="project" value="TreeGrafter"/>
</dbReference>
<proteinExistence type="inferred from homology"/>
<evidence type="ECO:0000256" key="1">
    <source>
        <dbReference type="ARBA" id="ARBA00005627"/>
    </source>
</evidence>